<evidence type="ECO:0000256" key="8">
    <source>
        <dbReference type="ARBA" id="ARBA00022989"/>
    </source>
</evidence>
<evidence type="ECO:0000256" key="12">
    <source>
        <dbReference type="ARBA" id="ARBA00023242"/>
    </source>
</evidence>
<keyword evidence="7" id="KW-0653">Protein transport</keyword>
<accession>A0ABM1ZLA1</accession>
<evidence type="ECO:0000256" key="13">
    <source>
        <dbReference type="SAM" id="Phobius"/>
    </source>
</evidence>
<dbReference type="RefSeq" id="XP_062706100.1">
    <property type="nucleotide sequence ID" value="XM_062850116.1"/>
</dbReference>
<dbReference type="EnsemblMetazoa" id="AALFPA23_019571.R28788">
    <property type="protein sequence ID" value="AALFPA23_019571.P28788"/>
    <property type="gene ID" value="AALFPA23_019571"/>
</dbReference>
<feature type="transmembrane region" description="Helical" evidence="13">
    <location>
        <begin position="200"/>
        <end position="222"/>
    </location>
</feature>
<evidence type="ECO:0008006" key="16">
    <source>
        <dbReference type="Google" id="ProtNLM"/>
    </source>
</evidence>
<feature type="transmembrane region" description="Helical" evidence="13">
    <location>
        <begin position="155"/>
        <end position="171"/>
    </location>
</feature>
<evidence type="ECO:0000256" key="5">
    <source>
        <dbReference type="ARBA" id="ARBA00022692"/>
    </source>
</evidence>
<dbReference type="Proteomes" id="UP000069940">
    <property type="component" value="Unassembled WGS sequence"/>
</dbReference>
<dbReference type="InterPro" id="IPR019049">
    <property type="entry name" value="Nucleoporin_prot_Ndc1/Nup"/>
</dbReference>
<evidence type="ECO:0000313" key="15">
    <source>
        <dbReference type="Proteomes" id="UP000069940"/>
    </source>
</evidence>
<keyword evidence="8 13" id="KW-1133">Transmembrane helix</keyword>
<evidence type="ECO:0000256" key="7">
    <source>
        <dbReference type="ARBA" id="ARBA00022927"/>
    </source>
</evidence>
<dbReference type="GeneID" id="109621885"/>
<keyword evidence="15" id="KW-1185">Reference proteome</keyword>
<dbReference type="Pfam" id="PF09531">
    <property type="entry name" value="Ndc1_Nup"/>
    <property type="match status" value="1"/>
</dbReference>
<evidence type="ECO:0000256" key="9">
    <source>
        <dbReference type="ARBA" id="ARBA00023010"/>
    </source>
</evidence>
<feature type="transmembrane region" description="Helical" evidence="13">
    <location>
        <begin position="108"/>
        <end position="129"/>
    </location>
</feature>
<keyword evidence="9" id="KW-0811">Translocation</keyword>
<organism evidence="14 15">
    <name type="scientific">Aedes albopictus</name>
    <name type="common">Asian tiger mosquito</name>
    <name type="synonym">Stegomyia albopicta</name>
    <dbReference type="NCBI Taxonomy" id="7160"/>
    <lineage>
        <taxon>Eukaryota</taxon>
        <taxon>Metazoa</taxon>
        <taxon>Ecdysozoa</taxon>
        <taxon>Arthropoda</taxon>
        <taxon>Hexapoda</taxon>
        <taxon>Insecta</taxon>
        <taxon>Pterygota</taxon>
        <taxon>Neoptera</taxon>
        <taxon>Endopterygota</taxon>
        <taxon>Diptera</taxon>
        <taxon>Nematocera</taxon>
        <taxon>Culicoidea</taxon>
        <taxon>Culicidae</taxon>
        <taxon>Culicinae</taxon>
        <taxon>Aedini</taxon>
        <taxon>Aedes</taxon>
        <taxon>Stegomyia</taxon>
    </lineage>
</organism>
<protein>
    <recommendedName>
        <fullName evidence="16">Nucleoporin Ndc1</fullName>
    </recommendedName>
</protein>
<proteinExistence type="inferred from homology"/>
<keyword evidence="6" id="KW-0509">mRNA transport</keyword>
<evidence type="ECO:0000256" key="1">
    <source>
        <dbReference type="ARBA" id="ARBA00004232"/>
    </source>
</evidence>
<name>A0ABM1ZLA1_AEDAL</name>
<keyword evidence="10" id="KW-0906">Nuclear pore complex</keyword>
<keyword evidence="11 13" id="KW-0472">Membrane</keyword>
<keyword evidence="12" id="KW-0539">Nucleus</keyword>
<comment type="subcellular location">
    <subcellularLocation>
        <location evidence="1">Nucleus membrane</location>
        <topology evidence="1">Multi-pass membrane protein</topology>
    </subcellularLocation>
    <subcellularLocation>
        <location evidence="2">Nucleus</location>
        <location evidence="2">Nuclear pore complex</location>
    </subcellularLocation>
</comment>
<sequence>MATAMEPVPSRDLEGRKICVERFIYAIVYSVAVQFVLLTVFLLLVNFSLLHPVAWIVGSFRLMVSLSTWIWILPLVSAVIVHGVFLAKSYLAGIRYCPTRFQQIYRSIITQSILLVVNCVVGFLTAWLYTRFLRDDYRIMFLPKEGGDSILNEKYLFLLLGGTFAGVYYFIRNQSERLVLSFPVIQQPRYLQIRAHLYSVIYRSLFTSFVPTLTYVSFYYTFNCFYFRYKLAGMFQNVTLAEESSLGALYSVLMDLRLILYCWVLSSQILSNMNLMQVLFHIFLTEYRPFPVEKTSLANDSQVTLVEALACDKIPIIQQLAALDLFTIAESCDPNRRARLYALSVPGGHPYNWRLISGECIRLVKDYTGQLAKSIEGATPKPVPDVAKLRPTASMDAEKLLMKQYNESFGIRSLSTSALPTEHPQKPDVICKVVDRRLDAVRQSIQNIPGIYYLFGEPKTARTCHLLATQSQQIVHIGQALASLAAHSIREDKFGVVQNDLPLIIRTLLQLKQVLDRVGSIQLDVKKIDRNYVALRAATKRSLYRIAAAFADYLNDIVLEPNDVKALQGFVNYREA</sequence>
<feature type="transmembrane region" description="Helical" evidence="13">
    <location>
        <begin position="69"/>
        <end position="87"/>
    </location>
</feature>
<evidence type="ECO:0000256" key="3">
    <source>
        <dbReference type="ARBA" id="ARBA00005760"/>
    </source>
</evidence>
<dbReference type="PANTHER" id="PTHR13269">
    <property type="entry name" value="NUCLEOPORIN NDC1"/>
    <property type="match status" value="1"/>
</dbReference>
<comment type="similarity">
    <text evidence="3">Belongs to the NDC1 family.</text>
</comment>
<feature type="transmembrane region" description="Helical" evidence="13">
    <location>
        <begin position="23"/>
        <end position="49"/>
    </location>
</feature>
<reference evidence="14" key="2">
    <citation type="submission" date="2025-05" db="UniProtKB">
        <authorList>
            <consortium name="EnsemblMetazoa"/>
        </authorList>
    </citation>
    <scope>IDENTIFICATION</scope>
    <source>
        <strain evidence="14">Foshan</strain>
    </source>
</reference>
<keyword evidence="4" id="KW-0813">Transport</keyword>
<evidence type="ECO:0000256" key="6">
    <source>
        <dbReference type="ARBA" id="ARBA00022816"/>
    </source>
</evidence>
<keyword evidence="5 13" id="KW-0812">Transmembrane</keyword>
<evidence type="ECO:0000256" key="10">
    <source>
        <dbReference type="ARBA" id="ARBA00023132"/>
    </source>
</evidence>
<evidence type="ECO:0000256" key="2">
    <source>
        <dbReference type="ARBA" id="ARBA00004567"/>
    </source>
</evidence>
<evidence type="ECO:0000313" key="14">
    <source>
        <dbReference type="EnsemblMetazoa" id="AALFPA23_019571.P28788"/>
    </source>
</evidence>
<evidence type="ECO:0000256" key="11">
    <source>
        <dbReference type="ARBA" id="ARBA00023136"/>
    </source>
</evidence>
<reference evidence="15" key="1">
    <citation type="journal article" date="2015" name="Proc. Natl. Acad. Sci. U.S.A.">
        <title>Genome sequence of the Asian Tiger mosquito, Aedes albopictus, reveals insights into its biology, genetics, and evolution.</title>
        <authorList>
            <person name="Chen X.G."/>
            <person name="Jiang X."/>
            <person name="Gu J."/>
            <person name="Xu M."/>
            <person name="Wu Y."/>
            <person name="Deng Y."/>
            <person name="Zhang C."/>
            <person name="Bonizzoni M."/>
            <person name="Dermauw W."/>
            <person name="Vontas J."/>
            <person name="Armbruster P."/>
            <person name="Huang X."/>
            <person name="Yang Y."/>
            <person name="Zhang H."/>
            <person name="He W."/>
            <person name="Peng H."/>
            <person name="Liu Y."/>
            <person name="Wu K."/>
            <person name="Chen J."/>
            <person name="Lirakis M."/>
            <person name="Topalis P."/>
            <person name="Van Leeuwen T."/>
            <person name="Hall A.B."/>
            <person name="Jiang X."/>
            <person name="Thorpe C."/>
            <person name="Mueller R.L."/>
            <person name="Sun C."/>
            <person name="Waterhouse R.M."/>
            <person name="Yan G."/>
            <person name="Tu Z.J."/>
            <person name="Fang X."/>
            <person name="James A.A."/>
        </authorList>
    </citation>
    <scope>NUCLEOTIDE SEQUENCE [LARGE SCALE GENOMIC DNA]</scope>
    <source>
        <strain evidence="15">Foshan</strain>
    </source>
</reference>
<evidence type="ECO:0000256" key="4">
    <source>
        <dbReference type="ARBA" id="ARBA00022448"/>
    </source>
</evidence>
<dbReference type="PANTHER" id="PTHR13269:SF6">
    <property type="entry name" value="NUCLEOPORIN NDC1"/>
    <property type="match status" value="1"/>
</dbReference>